<evidence type="ECO:0000313" key="3">
    <source>
        <dbReference type="EMBL" id="PUZ28262.1"/>
    </source>
</evidence>
<accession>A0A2T7BKS0</accession>
<keyword evidence="4" id="KW-1185">Reference proteome</keyword>
<keyword evidence="2" id="KW-0812">Transmembrane</keyword>
<comment type="caution">
    <text evidence="3">The sequence shown here is derived from an EMBL/GenBank/DDBJ whole genome shotgun (WGS) entry which is preliminary data.</text>
</comment>
<dbReference type="EMBL" id="QCYK01000001">
    <property type="protein sequence ID" value="PUZ28262.1"/>
    <property type="molecule type" value="Genomic_DNA"/>
</dbReference>
<evidence type="ECO:0000256" key="1">
    <source>
        <dbReference type="SAM" id="MobiDB-lite"/>
    </source>
</evidence>
<organism evidence="3 4">
    <name type="scientific">Chitinophaga parva</name>
    <dbReference type="NCBI Taxonomy" id="2169414"/>
    <lineage>
        <taxon>Bacteria</taxon>
        <taxon>Pseudomonadati</taxon>
        <taxon>Bacteroidota</taxon>
        <taxon>Chitinophagia</taxon>
        <taxon>Chitinophagales</taxon>
        <taxon>Chitinophagaceae</taxon>
        <taxon>Chitinophaga</taxon>
    </lineage>
</organism>
<feature type="compositionally biased region" description="Low complexity" evidence="1">
    <location>
        <begin position="229"/>
        <end position="239"/>
    </location>
</feature>
<feature type="compositionally biased region" description="Polar residues" evidence="1">
    <location>
        <begin position="295"/>
        <end position="311"/>
    </location>
</feature>
<dbReference type="AlphaFoldDB" id="A0A2T7BKS0"/>
<dbReference type="Proteomes" id="UP000244450">
    <property type="component" value="Unassembled WGS sequence"/>
</dbReference>
<dbReference type="OrthoDB" id="661324at2"/>
<keyword evidence="2" id="KW-1133">Transmembrane helix</keyword>
<evidence type="ECO:0000313" key="4">
    <source>
        <dbReference type="Proteomes" id="UP000244450"/>
    </source>
</evidence>
<evidence type="ECO:0000256" key="2">
    <source>
        <dbReference type="SAM" id="Phobius"/>
    </source>
</evidence>
<name>A0A2T7BKS0_9BACT</name>
<keyword evidence="2" id="KW-0472">Membrane</keyword>
<feature type="region of interest" description="Disordered" evidence="1">
    <location>
        <begin position="229"/>
        <end position="281"/>
    </location>
</feature>
<gene>
    <name evidence="3" type="ORF">DCC81_01895</name>
</gene>
<protein>
    <submittedName>
        <fullName evidence="3">Uncharacterized protein</fullName>
    </submittedName>
</protein>
<feature type="compositionally biased region" description="Polar residues" evidence="1">
    <location>
        <begin position="248"/>
        <end position="261"/>
    </location>
</feature>
<dbReference type="RefSeq" id="WP_108684900.1">
    <property type="nucleotide sequence ID" value="NZ_QCYK01000001.1"/>
</dbReference>
<feature type="region of interest" description="Disordered" evidence="1">
    <location>
        <begin position="295"/>
        <end position="316"/>
    </location>
</feature>
<feature type="transmembrane region" description="Helical" evidence="2">
    <location>
        <begin position="144"/>
        <end position="165"/>
    </location>
</feature>
<proteinExistence type="predicted"/>
<sequence>MSAGINIANYEVFLLRFIDGDLGAAEVAALQDFLEQHPHIRQELQLLQSTVLTPDPEVVFENKALLYRGTPGIHADNQTGFLLSYIDNELPATEKDAVEKYIAQTPAAQAELALLQQTRLQPDLGQVFLHKASLYRHRSRIRPVYWWSAGAAAVVAGLIVFTAPYGSKDHSGNVPAVVAVNQQQASGTPAPAATENVIALSPSTGEATPSKGDVISLPPSKEDIAAAMPAKAPALSASKGHVRPAPPVTTSVALHTPSASPATAAKQDHESTPAPRGNNNNNVMVASNDIPVTAPANSSTLSHTTTSANNVSTGTAPASTSNAATIAASSQDAAPAKPPVMMAMASPKEESAAPASIHGELIASVVSSGDNKLLDKVTNVARFFAKKKANNK</sequence>
<reference evidence="3 4" key="1">
    <citation type="submission" date="2018-04" db="EMBL/GenBank/DDBJ databases">
        <title>Chitinophaga fuyangensis sp. nov., isolated from soil in a chemical factory.</title>
        <authorList>
            <person name="Chen K."/>
        </authorList>
    </citation>
    <scope>NUCLEOTIDE SEQUENCE [LARGE SCALE GENOMIC DNA]</scope>
    <source>
        <strain evidence="3 4">LY-1</strain>
    </source>
</reference>